<dbReference type="RefSeq" id="WP_011700337.1">
    <property type="nucleotide sequence ID" value="NC_008554.1"/>
</dbReference>
<evidence type="ECO:0000256" key="1">
    <source>
        <dbReference type="ARBA" id="ARBA00004651"/>
    </source>
</evidence>
<feature type="transmembrane region" description="Helical" evidence="7">
    <location>
        <begin position="273"/>
        <end position="293"/>
    </location>
</feature>
<protein>
    <submittedName>
        <fullName evidence="9">Carbon starvation protein CstA</fullName>
    </submittedName>
</protein>
<gene>
    <name evidence="9" type="ordered locus">Sfum_3542</name>
</gene>
<dbReference type="EMBL" id="CP000478">
    <property type="protein sequence ID" value="ABK19212.1"/>
    <property type="molecule type" value="Genomic_DNA"/>
</dbReference>
<keyword evidence="10" id="KW-1185">Reference proteome</keyword>
<reference evidence="9 10" key="1">
    <citation type="submission" date="2006-10" db="EMBL/GenBank/DDBJ databases">
        <title>Complete sequence of Syntrophobacter fumaroxidans MPOB.</title>
        <authorList>
            <consortium name="US DOE Joint Genome Institute"/>
            <person name="Copeland A."/>
            <person name="Lucas S."/>
            <person name="Lapidus A."/>
            <person name="Barry K."/>
            <person name="Detter J.C."/>
            <person name="Glavina del Rio T."/>
            <person name="Hammon N."/>
            <person name="Israni S."/>
            <person name="Pitluck S."/>
            <person name="Goltsman E.G."/>
            <person name="Martinez M."/>
            <person name="Schmutz J."/>
            <person name="Larimer F."/>
            <person name="Land M."/>
            <person name="Hauser L."/>
            <person name="Kyrpides N."/>
            <person name="Kim E."/>
            <person name="Boone D.R."/>
            <person name="Brockman F."/>
            <person name="Culley D."/>
            <person name="Ferry J."/>
            <person name="Gunsalus R."/>
            <person name="McInerney M.J."/>
            <person name="Morrison M."/>
            <person name="Plugge C."/>
            <person name="Rohlin L."/>
            <person name="Scholten J."/>
            <person name="Sieber J."/>
            <person name="Stams A.J.M."/>
            <person name="Worm P."/>
            <person name="Henstra A.M."/>
            <person name="Richardson P."/>
        </authorList>
    </citation>
    <scope>NUCLEOTIDE SEQUENCE [LARGE SCALE GENOMIC DNA]</scope>
    <source>
        <strain evidence="10">DSM 10017 / MPOB</strain>
    </source>
</reference>
<feature type="transmembrane region" description="Helical" evidence="7">
    <location>
        <begin position="313"/>
        <end position="335"/>
    </location>
</feature>
<feature type="transmembrane region" description="Helical" evidence="7">
    <location>
        <begin position="415"/>
        <end position="437"/>
    </location>
</feature>
<keyword evidence="3" id="KW-1003">Cell membrane</keyword>
<dbReference type="GO" id="GO:0009267">
    <property type="term" value="P:cellular response to starvation"/>
    <property type="evidence" value="ECO:0007669"/>
    <property type="project" value="InterPro"/>
</dbReference>
<evidence type="ECO:0000313" key="10">
    <source>
        <dbReference type="Proteomes" id="UP000001784"/>
    </source>
</evidence>
<comment type="subcellular location">
    <subcellularLocation>
        <location evidence="1">Cell membrane</location>
        <topology evidence="1">Multi-pass membrane protein</topology>
    </subcellularLocation>
</comment>
<evidence type="ECO:0000256" key="2">
    <source>
        <dbReference type="ARBA" id="ARBA00007755"/>
    </source>
</evidence>
<dbReference type="Proteomes" id="UP000001784">
    <property type="component" value="Chromosome"/>
</dbReference>
<feature type="domain" description="CstA N-terminal" evidence="8">
    <location>
        <begin position="2"/>
        <end position="372"/>
    </location>
</feature>
<proteinExistence type="inferred from homology"/>
<accession>A0LP60</accession>
<feature type="transmembrane region" description="Helical" evidence="7">
    <location>
        <begin position="547"/>
        <end position="568"/>
    </location>
</feature>
<evidence type="ECO:0000256" key="7">
    <source>
        <dbReference type="SAM" id="Phobius"/>
    </source>
</evidence>
<dbReference type="OrthoDB" id="9761224at2"/>
<feature type="transmembrane region" description="Helical" evidence="7">
    <location>
        <begin position="484"/>
        <end position="509"/>
    </location>
</feature>
<dbReference type="GO" id="GO:0005886">
    <property type="term" value="C:plasma membrane"/>
    <property type="evidence" value="ECO:0007669"/>
    <property type="project" value="UniProtKB-SubCell"/>
</dbReference>
<dbReference type="FunCoup" id="A0LP60">
    <property type="interactions" value="136"/>
</dbReference>
<keyword evidence="4 7" id="KW-0812">Transmembrane</keyword>
<dbReference type="InterPro" id="IPR003706">
    <property type="entry name" value="CstA_N"/>
</dbReference>
<dbReference type="KEGG" id="sfu:Sfum_3542"/>
<feature type="transmembrane region" description="Helical" evidence="7">
    <location>
        <begin position="188"/>
        <end position="208"/>
    </location>
</feature>
<dbReference type="InterPro" id="IPR051605">
    <property type="entry name" value="CstA"/>
</dbReference>
<name>A0LP60_SYNFM</name>
<evidence type="ECO:0000259" key="8">
    <source>
        <dbReference type="Pfam" id="PF02554"/>
    </source>
</evidence>
<dbReference type="eggNOG" id="COG1966">
    <property type="taxonomic scope" value="Bacteria"/>
</dbReference>
<dbReference type="Pfam" id="PF02554">
    <property type="entry name" value="CstA"/>
    <property type="match status" value="2"/>
</dbReference>
<keyword evidence="6 7" id="KW-0472">Membrane</keyword>
<dbReference type="STRING" id="335543.Sfum_3542"/>
<evidence type="ECO:0000313" key="9">
    <source>
        <dbReference type="EMBL" id="ABK19212.1"/>
    </source>
</evidence>
<feature type="transmembrane region" description="Helical" evidence="7">
    <location>
        <begin position="356"/>
        <end position="376"/>
    </location>
</feature>
<dbReference type="AlphaFoldDB" id="A0LP60"/>
<comment type="similarity">
    <text evidence="2">Belongs to the peptide transporter carbon starvation (CstA) (TC 2.A.114) family.</text>
</comment>
<feature type="transmembrane region" description="Helical" evidence="7">
    <location>
        <begin position="84"/>
        <end position="108"/>
    </location>
</feature>
<evidence type="ECO:0000256" key="3">
    <source>
        <dbReference type="ARBA" id="ARBA00022475"/>
    </source>
</evidence>
<feature type="transmembrane region" description="Helical" evidence="7">
    <location>
        <begin position="458"/>
        <end position="478"/>
    </location>
</feature>
<dbReference type="InParanoid" id="A0LP60"/>
<feature type="transmembrane region" description="Helical" evidence="7">
    <location>
        <begin position="243"/>
        <end position="264"/>
    </location>
</feature>
<organism evidence="9 10">
    <name type="scientific">Syntrophobacter fumaroxidans (strain DSM 10017 / MPOB)</name>
    <dbReference type="NCBI Taxonomy" id="335543"/>
    <lineage>
        <taxon>Bacteria</taxon>
        <taxon>Pseudomonadati</taxon>
        <taxon>Thermodesulfobacteriota</taxon>
        <taxon>Syntrophobacteria</taxon>
        <taxon>Syntrophobacterales</taxon>
        <taxon>Syntrophobacteraceae</taxon>
        <taxon>Syntrophobacter</taxon>
    </lineage>
</organism>
<feature type="domain" description="CstA N-terminal" evidence="8">
    <location>
        <begin position="376"/>
        <end position="532"/>
    </location>
</feature>
<dbReference type="PANTHER" id="PTHR30252:SF0">
    <property type="entry name" value="PEPTIDE TRANSPORTER CSTA"/>
    <property type="match status" value="1"/>
</dbReference>
<keyword evidence="5 7" id="KW-1133">Transmembrane helix</keyword>
<sequence length="585" mass="62494">MNAAVLMVVAFVLFFIAYRIYGKYISKVFEENDANPTPACAMKDDCDYVPTKPIVLFGHHFASIAGGGPIIGPTVAMLFGFIPVWLWAVFGSIFVGAVHDMTTLFASVREKGKSVAEIAKATLGNTGFFLFISFNILMLLLVTSAFLGLTATALTSLLPLDVLKLEPSQTLVKTIEAGGVVKAQIGGIASTSVIIITCCAPFLGFLVYKKGINAYLASAIAIVVCIVSVVVGMEIPVSFNANTWMIILCFYTLLAAGIPVWLILQPRDFTNSFLLYAGVAGLFIASIAAGFKGVTFNAPLTNLAAGSAKLGPIWPFLFITVACGAISGFHCLVAGGTSSKQISKESDVRRIGYGGMLLEGLLAIGVLVAVGCGIAFQDYSNIVFPTTAGVRSNPILAFAAGAGGLFDKGLGISPVYGTIFGILLVEGFVVTTLDTAVRLNRYLFEELWQVMFTNVPKIMKTYLFNSALCVFLMYILAYNNAFLVIWPAFGSANQLLASLALIAVSVWLVNKGKNAVFTVIPAIFMMVTTLYSLVSLLVNTYLPKQNYMLAAVAILLTILSIGVISMAFNAWRKIRREAVVPARAA</sequence>
<feature type="transmembrane region" description="Helical" evidence="7">
    <location>
        <begin position="128"/>
        <end position="154"/>
    </location>
</feature>
<evidence type="ECO:0000256" key="4">
    <source>
        <dbReference type="ARBA" id="ARBA00022692"/>
    </source>
</evidence>
<evidence type="ECO:0000256" key="5">
    <source>
        <dbReference type="ARBA" id="ARBA00022989"/>
    </source>
</evidence>
<dbReference type="HOGENOM" id="CLU_010531_4_1_7"/>
<feature type="transmembrane region" description="Helical" evidence="7">
    <location>
        <begin position="215"/>
        <end position="237"/>
    </location>
</feature>
<feature type="transmembrane region" description="Helical" evidence="7">
    <location>
        <begin position="516"/>
        <end position="541"/>
    </location>
</feature>
<dbReference type="PANTHER" id="PTHR30252">
    <property type="entry name" value="INNER MEMBRANE PEPTIDE TRANSPORTER"/>
    <property type="match status" value="1"/>
</dbReference>
<evidence type="ECO:0000256" key="6">
    <source>
        <dbReference type="ARBA" id="ARBA00023136"/>
    </source>
</evidence>